<dbReference type="PANTHER" id="PTHR47517">
    <property type="entry name" value="C-TYPE LECTIN-RELATED"/>
    <property type="match status" value="1"/>
</dbReference>
<dbReference type="AlphaFoldDB" id="A0A1I7T6Z6"/>
<evidence type="ECO:0000313" key="2">
    <source>
        <dbReference type="Proteomes" id="UP000095282"/>
    </source>
</evidence>
<organism evidence="2 3">
    <name type="scientific">Caenorhabditis tropicalis</name>
    <dbReference type="NCBI Taxonomy" id="1561998"/>
    <lineage>
        <taxon>Eukaryota</taxon>
        <taxon>Metazoa</taxon>
        <taxon>Ecdysozoa</taxon>
        <taxon>Nematoda</taxon>
        <taxon>Chromadorea</taxon>
        <taxon>Rhabditida</taxon>
        <taxon>Rhabditina</taxon>
        <taxon>Rhabditomorpha</taxon>
        <taxon>Rhabditoidea</taxon>
        <taxon>Rhabditidae</taxon>
        <taxon>Peloderinae</taxon>
        <taxon>Caenorhabditis</taxon>
    </lineage>
</organism>
<proteinExistence type="predicted"/>
<dbReference type="Gene3D" id="3.10.100.10">
    <property type="entry name" value="Mannose-Binding Protein A, subunit A"/>
    <property type="match status" value="1"/>
</dbReference>
<dbReference type="WBParaSite" id="Csp11.Scaffold525.g3019.t1">
    <property type="protein sequence ID" value="Csp11.Scaffold525.g3019.t1"/>
    <property type="gene ID" value="Csp11.Scaffold525.g3019"/>
</dbReference>
<evidence type="ECO:0000313" key="3">
    <source>
        <dbReference type="WBParaSite" id="Csp11.Scaffold525.g3019.t1"/>
    </source>
</evidence>
<dbReference type="InterPro" id="IPR016187">
    <property type="entry name" value="CTDL_fold"/>
</dbReference>
<dbReference type="SMART" id="SM00034">
    <property type="entry name" value="CLECT"/>
    <property type="match status" value="1"/>
</dbReference>
<dbReference type="PROSITE" id="PS50041">
    <property type="entry name" value="C_TYPE_LECTIN_2"/>
    <property type="match status" value="1"/>
</dbReference>
<dbReference type="Proteomes" id="UP000095282">
    <property type="component" value="Unplaced"/>
</dbReference>
<dbReference type="SUPFAM" id="SSF56436">
    <property type="entry name" value="C-type lectin-like"/>
    <property type="match status" value="1"/>
</dbReference>
<sequence length="195" mass="21703">MEVAGDIEARIITTDHLQDDHLLGKDQNVRPTGTLPIVHRFICFEVGIGHLTYPQAQAQCNTYGGVLSGIQNDWERQLIANESVRQLIPHNVNLAGVWLGASKIPGTNSFQWNDGHTTGAVEFYGPGQPDNALGDPRGPQNCLQLIVMAPNYWNSPDKWRTFPRLIDDYWCHMAHDPAQRMYACGKRGPSDNTIG</sequence>
<protein>
    <submittedName>
        <fullName evidence="3">C-type lectin domain-containing protein</fullName>
    </submittedName>
</protein>
<dbReference type="eggNOG" id="KOG4297">
    <property type="taxonomic scope" value="Eukaryota"/>
</dbReference>
<dbReference type="STRING" id="1561998.A0A1I7T6Z6"/>
<reference evidence="3" key="1">
    <citation type="submission" date="2016-11" db="UniProtKB">
        <authorList>
            <consortium name="WormBaseParasite"/>
        </authorList>
    </citation>
    <scope>IDENTIFICATION</scope>
</reference>
<evidence type="ECO:0000259" key="1">
    <source>
        <dbReference type="PROSITE" id="PS50041"/>
    </source>
</evidence>
<dbReference type="InterPro" id="IPR016186">
    <property type="entry name" value="C-type_lectin-like/link_sf"/>
</dbReference>
<keyword evidence="2" id="KW-1185">Reference proteome</keyword>
<dbReference type="CDD" id="cd00037">
    <property type="entry name" value="CLECT"/>
    <property type="match status" value="1"/>
</dbReference>
<name>A0A1I7T6Z6_9PELO</name>
<dbReference type="InterPro" id="IPR001304">
    <property type="entry name" value="C-type_lectin-like"/>
</dbReference>
<accession>A0A1I7T6Z6</accession>
<dbReference type="PANTHER" id="PTHR47517:SF1">
    <property type="entry name" value="C-TYPE LECTIN DOMAIN-CONTAINING PROTEIN"/>
    <property type="match status" value="1"/>
</dbReference>
<feature type="domain" description="C-type lectin" evidence="1">
    <location>
        <begin position="39"/>
        <end position="155"/>
    </location>
</feature>